<dbReference type="InterPro" id="IPR000917">
    <property type="entry name" value="Sulfatase_N"/>
</dbReference>
<dbReference type="Pfam" id="PF00884">
    <property type="entry name" value="Sulfatase"/>
    <property type="match status" value="1"/>
</dbReference>
<name>A0A645E5U0_9ZZZZ</name>
<sequence>MGNYLTSMKYFDDKFGSFIEGLRKNGLLDSSVIALYGDHTAIPAWDRSSLEKLLGRNLKNDWEWKYLQRIPLAIKIPGHQALQEEIKGPAGLIDLPDTFAYLMDFEFRTGFGTNLFENDRSEPVIFRNGSFITGNVLVEPLSRSAREMPEGKVLDYEKYAPMAEEVKKRLSYNDLILEHDLVPFLVRED</sequence>
<keyword evidence="3" id="KW-0812">Transmembrane</keyword>
<keyword evidence="2" id="KW-1003">Cell membrane</keyword>
<accession>A0A645E5U0</accession>
<dbReference type="Gene3D" id="3.30.1120.170">
    <property type="match status" value="1"/>
</dbReference>
<evidence type="ECO:0000256" key="2">
    <source>
        <dbReference type="ARBA" id="ARBA00022475"/>
    </source>
</evidence>
<dbReference type="InterPro" id="IPR017850">
    <property type="entry name" value="Alkaline_phosphatase_core_sf"/>
</dbReference>
<evidence type="ECO:0000256" key="4">
    <source>
        <dbReference type="ARBA" id="ARBA00022989"/>
    </source>
</evidence>
<dbReference type="PANTHER" id="PTHR47371">
    <property type="entry name" value="LIPOTEICHOIC ACID SYNTHASE"/>
    <property type="match status" value="1"/>
</dbReference>
<evidence type="ECO:0000313" key="7">
    <source>
        <dbReference type="EMBL" id="MPM96875.1"/>
    </source>
</evidence>
<dbReference type="InterPro" id="IPR050448">
    <property type="entry name" value="OpgB/LTA_synthase_biosynth"/>
</dbReference>
<evidence type="ECO:0000256" key="3">
    <source>
        <dbReference type="ARBA" id="ARBA00022692"/>
    </source>
</evidence>
<comment type="subcellular location">
    <subcellularLocation>
        <location evidence="1">Cell membrane</location>
        <topology evidence="1">Multi-pass membrane protein</topology>
    </subcellularLocation>
</comment>
<reference evidence="7" key="1">
    <citation type="submission" date="2019-08" db="EMBL/GenBank/DDBJ databases">
        <authorList>
            <person name="Kucharzyk K."/>
            <person name="Murdoch R.W."/>
            <person name="Higgins S."/>
            <person name="Loffler F."/>
        </authorList>
    </citation>
    <scope>NUCLEOTIDE SEQUENCE</scope>
</reference>
<gene>
    <name evidence="7" type="primary">ltaS1_5</name>
    <name evidence="7" type="ORF">SDC9_144040</name>
</gene>
<evidence type="ECO:0000259" key="6">
    <source>
        <dbReference type="Pfam" id="PF00884"/>
    </source>
</evidence>
<evidence type="ECO:0000256" key="5">
    <source>
        <dbReference type="ARBA" id="ARBA00023136"/>
    </source>
</evidence>
<keyword evidence="5" id="KW-0472">Membrane</keyword>
<dbReference type="AlphaFoldDB" id="A0A645E5U0"/>
<dbReference type="GO" id="GO:0005886">
    <property type="term" value="C:plasma membrane"/>
    <property type="evidence" value="ECO:0007669"/>
    <property type="project" value="UniProtKB-SubCell"/>
</dbReference>
<dbReference type="SUPFAM" id="SSF53649">
    <property type="entry name" value="Alkaline phosphatase-like"/>
    <property type="match status" value="1"/>
</dbReference>
<feature type="domain" description="Sulfatase N-terminal" evidence="6">
    <location>
        <begin position="2"/>
        <end position="104"/>
    </location>
</feature>
<keyword evidence="4" id="KW-1133">Transmembrane helix</keyword>
<comment type="caution">
    <text evidence="7">The sequence shown here is derived from an EMBL/GenBank/DDBJ whole genome shotgun (WGS) entry which is preliminary data.</text>
</comment>
<evidence type="ECO:0000256" key="1">
    <source>
        <dbReference type="ARBA" id="ARBA00004651"/>
    </source>
</evidence>
<protein>
    <submittedName>
        <fullName evidence="7">Lipoteichoic acid synthase 1</fullName>
    </submittedName>
</protein>
<dbReference type="Gene3D" id="3.40.720.10">
    <property type="entry name" value="Alkaline Phosphatase, subunit A"/>
    <property type="match status" value="1"/>
</dbReference>
<proteinExistence type="predicted"/>
<dbReference type="EMBL" id="VSSQ01043210">
    <property type="protein sequence ID" value="MPM96875.1"/>
    <property type="molecule type" value="Genomic_DNA"/>
</dbReference>
<organism evidence="7">
    <name type="scientific">bioreactor metagenome</name>
    <dbReference type="NCBI Taxonomy" id="1076179"/>
    <lineage>
        <taxon>unclassified sequences</taxon>
        <taxon>metagenomes</taxon>
        <taxon>ecological metagenomes</taxon>
    </lineage>
</organism>
<dbReference type="PANTHER" id="PTHR47371:SF3">
    <property type="entry name" value="PHOSPHOGLYCEROL TRANSFERASE I"/>
    <property type="match status" value="1"/>
</dbReference>